<reference evidence="2" key="3">
    <citation type="journal article" name="MicrobiologyOpen">
        <title>Whole-genome comparison between the type strain of Halobacterium salinarum (DSM 3754(T)) and the laboratory strains R1 and NRC-1.</title>
        <authorList>
            <person name="Pfeiffer F."/>
            <person name="Losensky G."/>
            <person name="Marchfelder A."/>
            <person name="Habermann B."/>
            <person name="Dyall-Smith M."/>
        </authorList>
    </citation>
    <scope>NUCLEOTIDE SEQUENCE</scope>
    <source>
        <strain evidence="2">91-R6</strain>
    </source>
</reference>
<accession>A0A4D6GTB7</accession>
<dbReference type="GeneID" id="68693968"/>
<evidence type="ECO:0000313" key="3">
    <source>
        <dbReference type="EMBL" id="TYO76131.1"/>
    </source>
</evidence>
<feature type="transmembrane region" description="Helical" evidence="1">
    <location>
        <begin position="43"/>
        <end position="64"/>
    </location>
</feature>
<feature type="transmembrane region" description="Helical" evidence="1">
    <location>
        <begin position="13"/>
        <end position="31"/>
    </location>
</feature>
<dbReference type="RefSeq" id="WP_010902867.1">
    <property type="nucleotide sequence ID" value="NZ_VRYN01000003.1"/>
</dbReference>
<reference evidence="3 5" key="2">
    <citation type="submission" date="2019-07" db="EMBL/GenBank/DDBJ databases">
        <title>Genomic Encyclopedia of Archaeal and Bacterial Type Strains, Phase II (KMG-II): from individual species to whole genera.</title>
        <authorList>
            <person name="Goeker M."/>
        </authorList>
    </citation>
    <scope>NUCLEOTIDE SEQUENCE [LARGE SCALE GENOMIC DNA]</scope>
    <source>
        <strain evidence="3 5">DSM 3754</strain>
    </source>
</reference>
<dbReference type="Proteomes" id="UP000323075">
    <property type="component" value="Unassembled WGS sequence"/>
</dbReference>
<dbReference type="EMBL" id="CP038631">
    <property type="protein sequence ID" value="QCC45019.1"/>
    <property type="molecule type" value="Genomic_DNA"/>
</dbReference>
<protein>
    <submittedName>
        <fullName evidence="2">Uncharacterized protein</fullName>
    </submittedName>
</protein>
<dbReference type="AlphaFoldDB" id="A0A4D6GTB7"/>
<name>A0A4D6GTB7_HALS9</name>
<reference evidence="2 4" key="1">
    <citation type="journal article" date="2019" name="Microbiol. Resour. Announc.">
        <title>The Genome Sequence of the Halobacterium salinarum Type Strain Is Closely Related to That of Laboratory Strains NRC-1 and R1.</title>
        <authorList>
            <person name="Pfeiffer F."/>
            <person name="Marchfelder A."/>
            <person name="Habermann B."/>
            <person name="Dyall-Smith M.L."/>
        </authorList>
    </citation>
    <scope>NUCLEOTIDE SEQUENCE [LARGE SCALE GENOMIC DNA]</scope>
    <source>
        <strain evidence="2">91-R6</strain>
        <strain evidence="4">ATCC 33171 / DSM 3754 / JCM 8978 / NBRC 102687 / NCIMB 764 / 91-R6</strain>
    </source>
</reference>
<evidence type="ECO:0000256" key="1">
    <source>
        <dbReference type="SAM" id="Phobius"/>
    </source>
</evidence>
<keyword evidence="1" id="KW-0812">Transmembrane</keyword>
<dbReference type="EMBL" id="VRYN01000003">
    <property type="protein sequence ID" value="TYO76131.1"/>
    <property type="molecule type" value="Genomic_DNA"/>
</dbReference>
<gene>
    <name evidence="3" type="ORF">APQ99_01686</name>
    <name evidence="2" type="ORF">HBSAL_06825</name>
</gene>
<keyword evidence="1" id="KW-0472">Membrane</keyword>
<evidence type="ECO:0000313" key="5">
    <source>
        <dbReference type="Proteomes" id="UP000323075"/>
    </source>
</evidence>
<evidence type="ECO:0000313" key="4">
    <source>
        <dbReference type="Proteomes" id="UP000296216"/>
    </source>
</evidence>
<sequence>MDVVGVGYECIRAYVYGLVTATTGGAVWVGAPDVTASPRIASAWFAVAGFGMLVVAMLTLTHFANRAL</sequence>
<proteinExistence type="predicted"/>
<keyword evidence="1" id="KW-1133">Transmembrane helix</keyword>
<organism evidence="2 4">
    <name type="scientific">Halobacterium salinarum (strain ATCC 33171 / DSM 3754 / JCM 8978 / NBRC 102687 / NCIMB 764 / 91-R6)</name>
    <dbReference type="NCBI Taxonomy" id="2597657"/>
    <lineage>
        <taxon>Archaea</taxon>
        <taxon>Methanobacteriati</taxon>
        <taxon>Methanobacteriota</taxon>
        <taxon>Stenosarchaea group</taxon>
        <taxon>Halobacteria</taxon>
        <taxon>Halobacteriales</taxon>
        <taxon>Halobacteriaceae</taxon>
        <taxon>Halobacterium</taxon>
    </lineage>
</organism>
<dbReference type="Proteomes" id="UP000296216">
    <property type="component" value="Chromosome"/>
</dbReference>
<evidence type="ECO:0000313" key="2">
    <source>
        <dbReference type="EMBL" id="QCC45019.1"/>
    </source>
</evidence>